<evidence type="ECO:0000256" key="6">
    <source>
        <dbReference type="ARBA" id="ARBA00023136"/>
    </source>
</evidence>
<evidence type="ECO:0000256" key="10">
    <source>
        <dbReference type="SAM" id="SignalP"/>
    </source>
</evidence>
<evidence type="ECO:0000256" key="3">
    <source>
        <dbReference type="ARBA" id="ARBA00022452"/>
    </source>
</evidence>
<dbReference type="NCBIfam" id="TIGR04057">
    <property type="entry name" value="SusC_RagA_signa"/>
    <property type="match status" value="1"/>
</dbReference>
<dbReference type="AlphaFoldDB" id="A0A1T4L7R0"/>
<evidence type="ECO:0000313" key="14">
    <source>
        <dbReference type="Proteomes" id="UP000190065"/>
    </source>
</evidence>
<proteinExistence type="inferred from homology"/>
<dbReference type="SUPFAM" id="SSF56935">
    <property type="entry name" value="Porins"/>
    <property type="match status" value="1"/>
</dbReference>
<protein>
    <submittedName>
        <fullName evidence="13">TonB-linked outer membrane protein, SusC/RagA family</fullName>
    </submittedName>
</protein>
<keyword evidence="3 8" id="KW-1134">Transmembrane beta strand</keyword>
<dbReference type="Gene3D" id="2.40.170.20">
    <property type="entry name" value="TonB-dependent receptor, beta-barrel domain"/>
    <property type="match status" value="1"/>
</dbReference>
<evidence type="ECO:0000256" key="9">
    <source>
        <dbReference type="RuleBase" id="RU003357"/>
    </source>
</evidence>
<dbReference type="Pfam" id="PF13715">
    <property type="entry name" value="CarbopepD_reg_2"/>
    <property type="match status" value="1"/>
</dbReference>
<evidence type="ECO:0000313" key="13">
    <source>
        <dbReference type="EMBL" id="SJZ50755.1"/>
    </source>
</evidence>
<keyword evidence="4 8" id="KW-0812">Transmembrane</keyword>
<evidence type="ECO:0000256" key="8">
    <source>
        <dbReference type="PROSITE-ProRule" id="PRU01360"/>
    </source>
</evidence>
<keyword evidence="10" id="KW-0732">Signal</keyword>
<evidence type="ECO:0000256" key="2">
    <source>
        <dbReference type="ARBA" id="ARBA00022448"/>
    </source>
</evidence>
<dbReference type="InterPro" id="IPR023997">
    <property type="entry name" value="TonB-dep_OMP_SusC/RagA_CS"/>
</dbReference>
<dbReference type="Pfam" id="PF00593">
    <property type="entry name" value="TonB_dep_Rec_b-barrel"/>
    <property type="match status" value="1"/>
</dbReference>
<dbReference type="InterPro" id="IPR000531">
    <property type="entry name" value="Beta-barrel_TonB"/>
</dbReference>
<evidence type="ECO:0000256" key="7">
    <source>
        <dbReference type="ARBA" id="ARBA00023237"/>
    </source>
</evidence>
<dbReference type="RefSeq" id="WP_025069806.1">
    <property type="nucleotide sequence ID" value="NZ_FUXK01000003.1"/>
</dbReference>
<dbReference type="NCBIfam" id="TIGR04056">
    <property type="entry name" value="OMP_RagA_SusC"/>
    <property type="match status" value="1"/>
</dbReference>
<dbReference type="Pfam" id="PF07715">
    <property type="entry name" value="Plug"/>
    <property type="match status" value="1"/>
</dbReference>
<feature type="signal peptide" evidence="10">
    <location>
        <begin position="1"/>
        <end position="21"/>
    </location>
</feature>
<dbReference type="InterPro" id="IPR023996">
    <property type="entry name" value="TonB-dep_OMP_SusC/RagA"/>
</dbReference>
<dbReference type="eggNOG" id="COG1629">
    <property type="taxonomic scope" value="Bacteria"/>
</dbReference>
<dbReference type="FunFam" id="2.60.40.1120:FF:000003">
    <property type="entry name" value="Outer membrane protein Omp121"/>
    <property type="match status" value="1"/>
</dbReference>
<comment type="subcellular location">
    <subcellularLocation>
        <location evidence="1 8">Cell outer membrane</location>
        <topology evidence="1 8">Multi-pass membrane protein</topology>
    </subcellularLocation>
</comment>
<dbReference type="Proteomes" id="UP000190065">
    <property type="component" value="Unassembled WGS sequence"/>
</dbReference>
<dbReference type="InterPro" id="IPR037066">
    <property type="entry name" value="Plug_dom_sf"/>
</dbReference>
<dbReference type="STRING" id="28136.SAMN02745202_00320"/>
<dbReference type="GO" id="GO:0009279">
    <property type="term" value="C:cell outer membrane"/>
    <property type="evidence" value="ECO:0007669"/>
    <property type="project" value="UniProtKB-SubCell"/>
</dbReference>
<organism evidence="13 14">
    <name type="scientific">Segatella oulorum</name>
    <dbReference type="NCBI Taxonomy" id="28136"/>
    <lineage>
        <taxon>Bacteria</taxon>
        <taxon>Pseudomonadati</taxon>
        <taxon>Bacteroidota</taxon>
        <taxon>Bacteroidia</taxon>
        <taxon>Bacteroidales</taxon>
        <taxon>Prevotellaceae</taxon>
        <taxon>Segatella</taxon>
    </lineage>
</organism>
<dbReference type="PROSITE" id="PS52016">
    <property type="entry name" value="TONB_DEPENDENT_REC_3"/>
    <property type="match status" value="1"/>
</dbReference>
<accession>A0A1T4L7R0</accession>
<feature type="domain" description="TonB-dependent receptor-like beta-barrel" evidence="11">
    <location>
        <begin position="450"/>
        <end position="909"/>
    </location>
</feature>
<dbReference type="Gene3D" id="2.60.40.1120">
    <property type="entry name" value="Carboxypeptidase-like, regulatory domain"/>
    <property type="match status" value="1"/>
</dbReference>
<sequence length="1096" mass="122380">MIKFYSLAAVLALAVDLPASATGLPPAKANLNSNLRLETQQQQTLSGTVTDTNGEPIIGASILVKGTNSGTITDLNGHFQLNVRPGATLVISYIGYKKVEVAAQANMKVSLAENNRELNEVVVVGYGTQKKVNLTGAVANVDVDKAIASRPITDVGKALQGITPGLTINNRIGGVGTESTIRLRGSVGSLSAASGTKPLILVDNVEVPSLNLVNPDDIETISVLKDASSASIYGTRAAWGVILITTKQGANNDRVRVSYSNNFAWNTPTKMPKLATASDNVDFIWQIMQRQGLTQKSNIGYMIDQYAIGKIKEWEHKYGGMSQADLGDMQAGRDFEVRNGKTYFYRSFDPIKEFTRKWTPQQNHNLSVTGGNRTTTYNISLSYLSQKGVMKFNTDKYDRYTLHSNITTNVTKWWRVRSNILFTRSVNDQPYRFTSGQYDAWFYLLRWPRWYPYADYEGKPFRSAVTDIKAGNRESLTSTYLRANLGTELNPLKNMTVNFDYTFGYVNDATKRNGGRVTAYDMFATAPFSNYKDLYGSTHDRVIQQSSYTLQNIFKAYATYKFALQEKHDFKFMAGFDAETREALGHYSERRGLISLNMPEIALTTGDQYSSSTWGSFHNDFAAAGFFGRINYDFLQRYLFEFNARYDGSSRFPQGKKWAFFPSFSAGWRTSEEKFMDWARPSLSNLKLRASWGTIGNQDVAANSFISTMAANPSGWVIGGKEITSLGTPSVISPALTWERVTTFDVGLDAGLLNNELTFTFDWYRRITSNMHTAGEALPATFGAKVPKVNYGELTGTGFEVGVNYQHRFNNGLGVSASASLSHVTEKITKYNKEDRNIYGNYEGKRLGEIWGYETDRLFQADDFKPDGTLKDGIASQALYESGTFKFGPGDVKYKDLNGDGKITYGNNTVENHGDLKVIGNALPNFEYSFNLGCSYKGFDFNTFFQGVGKRDLWVGGAVAIPSGGSGFMDAVYAHQMDYWTPSNTNAFYPRPTDMSWVDNGRNFLTQTRYLCNMAYLRCKNLTVGYTLPDVVMKKIALQSIRVYFSAENLFEFDHMKVPIDPESTQYKSGFGDSRWSFGRSYPYMRTLSFGVQAVF</sequence>
<keyword evidence="5 9" id="KW-0798">TonB box</keyword>
<evidence type="ECO:0000256" key="1">
    <source>
        <dbReference type="ARBA" id="ARBA00004571"/>
    </source>
</evidence>
<comment type="similarity">
    <text evidence="8 9">Belongs to the TonB-dependent receptor family.</text>
</comment>
<feature type="chain" id="PRO_5010551035" evidence="10">
    <location>
        <begin position="22"/>
        <end position="1096"/>
    </location>
</feature>
<gene>
    <name evidence="13" type="ORF">SAMN02745202_00320</name>
</gene>
<dbReference type="SUPFAM" id="SSF49464">
    <property type="entry name" value="Carboxypeptidase regulatory domain-like"/>
    <property type="match status" value="1"/>
</dbReference>
<dbReference type="Gene3D" id="2.170.130.10">
    <property type="entry name" value="TonB-dependent receptor, plug domain"/>
    <property type="match status" value="1"/>
</dbReference>
<dbReference type="InterPro" id="IPR039426">
    <property type="entry name" value="TonB-dep_rcpt-like"/>
</dbReference>
<name>A0A1T4L7R0_9BACT</name>
<evidence type="ECO:0000259" key="12">
    <source>
        <dbReference type="Pfam" id="PF07715"/>
    </source>
</evidence>
<dbReference type="EMBL" id="FUXK01000003">
    <property type="protein sequence ID" value="SJZ50755.1"/>
    <property type="molecule type" value="Genomic_DNA"/>
</dbReference>
<dbReference type="InterPro" id="IPR012910">
    <property type="entry name" value="Plug_dom"/>
</dbReference>
<evidence type="ECO:0000256" key="5">
    <source>
        <dbReference type="ARBA" id="ARBA00023077"/>
    </source>
</evidence>
<keyword evidence="6 8" id="KW-0472">Membrane</keyword>
<feature type="domain" description="TonB-dependent receptor plug" evidence="12">
    <location>
        <begin position="136"/>
        <end position="241"/>
    </location>
</feature>
<reference evidence="13 14" key="1">
    <citation type="submission" date="2017-02" db="EMBL/GenBank/DDBJ databases">
        <authorList>
            <person name="Peterson S.W."/>
        </authorList>
    </citation>
    <scope>NUCLEOTIDE SEQUENCE [LARGE SCALE GENOMIC DNA]</scope>
    <source>
        <strain evidence="13 14">ATCC 43324</strain>
    </source>
</reference>
<keyword evidence="7 8" id="KW-0998">Cell outer membrane</keyword>
<evidence type="ECO:0000259" key="11">
    <source>
        <dbReference type="Pfam" id="PF00593"/>
    </source>
</evidence>
<keyword evidence="2 8" id="KW-0813">Transport</keyword>
<evidence type="ECO:0000256" key="4">
    <source>
        <dbReference type="ARBA" id="ARBA00022692"/>
    </source>
</evidence>
<dbReference type="InterPro" id="IPR036942">
    <property type="entry name" value="Beta-barrel_TonB_sf"/>
</dbReference>
<dbReference type="InterPro" id="IPR008969">
    <property type="entry name" value="CarboxyPept-like_regulatory"/>
</dbReference>